<proteinExistence type="predicted"/>
<gene>
    <name evidence="4" type="ORF">H7C18_24550</name>
</gene>
<feature type="transmembrane region" description="Helical" evidence="2">
    <location>
        <begin position="43"/>
        <end position="64"/>
    </location>
</feature>
<evidence type="ECO:0000256" key="2">
    <source>
        <dbReference type="SAM" id="Phobius"/>
    </source>
</evidence>
<dbReference type="EMBL" id="JACJVO010000032">
    <property type="protein sequence ID" value="MBB6734097.1"/>
    <property type="molecule type" value="Genomic_DNA"/>
</dbReference>
<keyword evidence="2" id="KW-1133">Transmembrane helix</keyword>
<feature type="compositionally biased region" description="Basic and acidic residues" evidence="1">
    <location>
        <begin position="1"/>
        <end position="23"/>
    </location>
</feature>
<feature type="region of interest" description="Disordered" evidence="1">
    <location>
        <begin position="66"/>
        <end position="88"/>
    </location>
</feature>
<evidence type="ECO:0000256" key="1">
    <source>
        <dbReference type="SAM" id="MobiDB-lite"/>
    </source>
</evidence>
<dbReference type="InterPro" id="IPR015168">
    <property type="entry name" value="SsuA/THI5"/>
</dbReference>
<dbReference type="AlphaFoldDB" id="A0A7X0SQ52"/>
<reference evidence="4 5" key="1">
    <citation type="submission" date="2020-08" db="EMBL/GenBank/DDBJ databases">
        <title>Cohnella phylogeny.</title>
        <authorList>
            <person name="Dunlap C."/>
        </authorList>
    </citation>
    <scope>NUCLEOTIDE SEQUENCE [LARGE SCALE GENOMIC DNA]</scope>
    <source>
        <strain evidence="4 5">CBP 2801</strain>
    </source>
</reference>
<organism evidence="4 5">
    <name type="scientific">Cohnella zeiphila</name>
    <dbReference type="NCBI Taxonomy" id="2761120"/>
    <lineage>
        <taxon>Bacteria</taxon>
        <taxon>Bacillati</taxon>
        <taxon>Bacillota</taxon>
        <taxon>Bacilli</taxon>
        <taxon>Bacillales</taxon>
        <taxon>Paenibacillaceae</taxon>
        <taxon>Cohnella</taxon>
    </lineage>
</organism>
<feature type="region of interest" description="Disordered" evidence="1">
    <location>
        <begin position="1"/>
        <end position="39"/>
    </location>
</feature>
<protein>
    <submittedName>
        <fullName evidence="4">ABC transporter substrate-binding protein</fullName>
    </submittedName>
</protein>
<dbReference type="Proteomes" id="UP000564644">
    <property type="component" value="Unassembled WGS sequence"/>
</dbReference>
<evidence type="ECO:0000313" key="5">
    <source>
        <dbReference type="Proteomes" id="UP000564644"/>
    </source>
</evidence>
<dbReference type="Gene3D" id="3.40.190.10">
    <property type="entry name" value="Periplasmic binding protein-like II"/>
    <property type="match status" value="2"/>
</dbReference>
<evidence type="ECO:0000259" key="3">
    <source>
        <dbReference type="Pfam" id="PF09084"/>
    </source>
</evidence>
<comment type="caution">
    <text evidence="4">The sequence shown here is derived from an EMBL/GenBank/DDBJ whole genome shotgun (WGS) entry which is preliminary data.</text>
</comment>
<keyword evidence="2" id="KW-0472">Membrane</keyword>
<dbReference type="RefSeq" id="WP_185131751.1">
    <property type="nucleotide sequence ID" value="NZ_JACJVO010000032.1"/>
</dbReference>
<keyword evidence="2" id="KW-0812">Transmembrane</keyword>
<dbReference type="Pfam" id="PF09084">
    <property type="entry name" value="NMT1"/>
    <property type="match status" value="1"/>
</dbReference>
<keyword evidence="5" id="KW-1185">Reference proteome</keyword>
<dbReference type="PANTHER" id="PTHR30024">
    <property type="entry name" value="ALIPHATIC SULFONATES-BINDING PROTEIN-RELATED"/>
    <property type="match status" value="1"/>
</dbReference>
<sequence length="385" mass="41259">MIQERNRQTIESKPETGHGHAGTEGRAASRSAKSGPRRRAKRVSVLALAAAALLLVLAACGASEKSKTASSASPSPAASSGASPAAAAAGEPKLPSVLHYGFIGLNKLNLPRGAEGWGLYKGIIQEALAPYGVTKIESTAFPNGPDQSEALMSGRLDFGSLGDTPAILARSTGAKTRLISQNQIDLLSYLIAKKNGPASVQDLKGKTIAVQKGSYMHRYLVGLLKSEGVTGYKLVHMLSADGEAALARGDVDAMTNSGADALRLIDEGYPLLDDTTKHPELYGTSVTVATEDFLAKYPDFPKLWNEARLKALDDLKQHPDDYYAFLAQISNTTPEIAKKVYPIESIEEQPFTDEGLKLLDGTKQFLIDEKIATKNFELKDWQLAY</sequence>
<dbReference type="SUPFAM" id="SSF53850">
    <property type="entry name" value="Periplasmic binding protein-like II"/>
    <property type="match status" value="1"/>
</dbReference>
<accession>A0A7X0SQ52</accession>
<name>A0A7X0SQ52_9BACL</name>
<feature type="domain" description="SsuA/THI5-like" evidence="3">
    <location>
        <begin position="143"/>
        <end position="321"/>
    </location>
</feature>
<evidence type="ECO:0000313" key="4">
    <source>
        <dbReference type="EMBL" id="MBB6734097.1"/>
    </source>
</evidence>